<keyword evidence="10" id="KW-0862">Zinc</keyword>
<evidence type="ECO:0000256" key="1">
    <source>
        <dbReference type="ARBA" id="ARBA00000900"/>
    </source>
</evidence>
<keyword evidence="8" id="KW-0479">Metal-binding</keyword>
<feature type="compositionally biased region" description="Polar residues" evidence="13">
    <location>
        <begin position="817"/>
        <end position="826"/>
    </location>
</feature>
<dbReference type="Pfam" id="PF23202">
    <property type="entry name" value="PAH_ZNF598"/>
    <property type="match status" value="1"/>
</dbReference>
<reference evidence="15" key="1">
    <citation type="submission" date="2023-10" db="EMBL/GenBank/DDBJ databases">
        <authorList>
            <person name="Noh H."/>
        </authorList>
    </citation>
    <scope>NUCLEOTIDE SEQUENCE</scope>
    <source>
        <strain evidence="15">DUCC4014</strain>
    </source>
</reference>
<evidence type="ECO:0000256" key="12">
    <source>
        <dbReference type="PROSITE-ProRule" id="PRU00175"/>
    </source>
</evidence>
<comment type="subcellular location">
    <subcellularLocation>
        <location evidence="2">Cytoplasm</location>
    </subcellularLocation>
</comment>
<evidence type="ECO:0000256" key="10">
    <source>
        <dbReference type="ARBA" id="ARBA00022833"/>
    </source>
</evidence>
<dbReference type="CDD" id="cd16615">
    <property type="entry name" value="RING-HC_ZNF598"/>
    <property type="match status" value="1"/>
</dbReference>
<dbReference type="InterPro" id="IPR013083">
    <property type="entry name" value="Znf_RING/FYVE/PHD"/>
</dbReference>
<dbReference type="PANTHER" id="PTHR22938">
    <property type="entry name" value="ZINC FINGER PROTEIN 598"/>
    <property type="match status" value="1"/>
</dbReference>
<dbReference type="GO" id="GO:0008270">
    <property type="term" value="F:zinc ion binding"/>
    <property type="evidence" value="ECO:0007669"/>
    <property type="project" value="UniProtKB-KW"/>
</dbReference>
<dbReference type="Gene3D" id="3.30.40.10">
    <property type="entry name" value="Zinc/RING finger domain, C3HC4 (zinc finger)"/>
    <property type="match status" value="1"/>
</dbReference>
<evidence type="ECO:0000256" key="3">
    <source>
        <dbReference type="ARBA" id="ARBA00004906"/>
    </source>
</evidence>
<name>A0AAF0YAT6_9TREE</name>
<dbReference type="Pfam" id="PF23230">
    <property type="entry name" value="zf-C2H2_13"/>
    <property type="match status" value="1"/>
</dbReference>
<dbReference type="GO" id="GO:0072344">
    <property type="term" value="P:rescue of stalled ribosome"/>
    <property type="evidence" value="ECO:0007669"/>
    <property type="project" value="InterPro"/>
</dbReference>
<evidence type="ECO:0000256" key="7">
    <source>
        <dbReference type="ARBA" id="ARBA00022679"/>
    </source>
</evidence>
<proteinExistence type="inferred from homology"/>
<gene>
    <name evidence="15" type="primary">SPCC1223.01</name>
    <name evidence="15" type="ORF">LOC62_05G006738</name>
</gene>
<dbReference type="InterPro" id="IPR057634">
    <property type="entry name" value="PAH_ZNF598/HEL2"/>
</dbReference>
<keyword evidence="16" id="KW-1185">Reference proteome</keyword>
<evidence type="ECO:0000256" key="8">
    <source>
        <dbReference type="ARBA" id="ARBA00022723"/>
    </source>
</evidence>
<dbReference type="Proteomes" id="UP000827549">
    <property type="component" value="Chromosome 5"/>
</dbReference>
<dbReference type="InterPro" id="IPR044288">
    <property type="entry name" value="ZNF598/HEL2"/>
</dbReference>
<organism evidence="15 16">
    <name type="scientific">Vanrija pseudolonga</name>
    <dbReference type="NCBI Taxonomy" id="143232"/>
    <lineage>
        <taxon>Eukaryota</taxon>
        <taxon>Fungi</taxon>
        <taxon>Dikarya</taxon>
        <taxon>Basidiomycota</taxon>
        <taxon>Agaricomycotina</taxon>
        <taxon>Tremellomycetes</taxon>
        <taxon>Trichosporonales</taxon>
        <taxon>Trichosporonaceae</taxon>
        <taxon>Vanrija</taxon>
    </lineage>
</organism>
<dbReference type="PROSITE" id="PS00518">
    <property type="entry name" value="ZF_RING_1"/>
    <property type="match status" value="1"/>
</dbReference>
<feature type="compositionally biased region" description="Polar residues" evidence="13">
    <location>
        <begin position="408"/>
        <end position="423"/>
    </location>
</feature>
<dbReference type="PROSITE" id="PS00028">
    <property type="entry name" value="ZINC_FINGER_C2H2_1"/>
    <property type="match status" value="1"/>
</dbReference>
<protein>
    <recommendedName>
        <fullName evidence="4">RING-type E3 ubiquitin transferase</fullName>
        <ecNumber evidence="4">2.3.2.27</ecNumber>
    </recommendedName>
</protein>
<feature type="compositionally biased region" description="Low complexity" evidence="13">
    <location>
        <begin position="737"/>
        <end position="750"/>
    </location>
</feature>
<feature type="compositionally biased region" description="Low complexity" evidence="13">
    <location>
        <begin position="456"/>
        <end position="474"/>
    </location>
</feature>
<dbReference type="InterPro" id="IPR013087">
    <property type="entry name" value="Znf_C2H2_type"/>
</dbReference>
<dbReference type="InterPro" id="IPR001841">
    <property type="entry name" value="Znf_RING"/>
</dbReference>
<keyword evidence="5" id="KW-0963">Cytoplasm</keyword>
<dbReference type="PANTHER" id="PTHR22938:SF0">
    <property type="entry name" value="E3 UBIQUITIN-PROTEIN LIGASE ZNF598"/>
    <property type="match status" value="1"/>
</dbReference>
<evidence type="ECO:0000259" key="14">
    <source>
        <dbReference type="PROSITE" id="PS50089"/>
    </source>
</evidence>
<keyword evidence="9 12" id="KW-0863">Zinc-finger</keyword>
<dbReference type="GO" id="GO:0043022">
    <property type="term" value="F:ribosome binding"/>
    <property type="evidence" value="ECO:0007669"/>
    <property type="project" value="TreeGrafter"/>
</dbReference>
<dbReference type="RefSeq" id="XP_062629241.1">
    <property type="nucleotide sequence ID" value="XM_062773257.1"/>
</dbReference>
<evidence type="ECO:0000256" key="13">
    <source>
        <dbReference type="SAM" id="MobiDB-lite"/>
    </source>
</evidence>
<feature type="compositionally biased region" description="Gly residues" evidence="13">
    <location>
        <begin position="396"/>
        <end position="405"/>
    </location>
</feature>
<feature type="region of interest" description="Disordered" evidence="13">
    <location>
        <begin position="123"/>
        <end position="152"/>
    </location>
</feature>
<evidence type="ECO:0000256" key="11">
    <source>
        <dbReference type="ARBA" id="ARBA00035113"/>
    </source>
</evidence>
<sequence>MSRRKAFDTSLSGGKAKSAPQPKTNTGLVARAVAEAAPTVAVAETPKASTAVAGTSGTATPAELDDAETCFICAEPIKYYAVGQCGHRMCHVCAIRLRVFYKRIECTFCKTLLPSLQFSRSPDATLPDGPWKKPTSAAALEKAEADAQKPENKGKRWYQGLVLPGTLDVTDFAFADEKLSVVFEDDDMMEECLLLLRFNCPYTSCSHMSNGWPGLEKHTVAEHGLVLCKICTRQLSRFSHEQVLYPPHLLGLHDPSRLQRGQKAPRPRTDEEREMVASWDAPHPMCEFCHEGFFGPDELFKHMRDKHEECFVCRQLGDRDVYFQNYAKLETHFNRDHFPCPNPVCIEKKFQVFGSEVDLRAHQIEEHGEAMSQKDRAQARQLHIDFSARPDSGPSRNGGRGGGRGFSLANTNNGRDGPHTQQIAPPPMNAAQAEQQRRQIQTDRQEEGRRRKAFNTGLTGSNGPTPSGSAGPSGRQTPVEPASGTVTPREDVDEATQSRHAALLTRVSMLVNDSQTKMASFRSAIRQFKNNESGVKDMLDTVYHVLDEDADSTAGVLREVANLFNGDGEKEKQTAILEAVNAFRAQQAEQFPQLGGGSSTGSANWGASSGRILSAKRATHTGFGRGNSRAVWDRVAAAATEAESANRPRATAGVNGRFVPGAGGRPQSPSSFPALGGAASSSRPVHSTPWASGGGGGSSSRKPTALVPQVRSTNFPTAATANRPKGLGKDGFPGLPSSSAAKSAAAERAALFNKPTPRDESIARIRGTPVARPTTPNSWGGGSTSDAADGVAELSVSDEAPTGGGGKKKGKGKQKQLLFSVSTRPA</sequence>
<comment type="similarity">
    <text evidence="11">Belongs to the ZNF598/HEL2 family.</text>
</comment>
<feature type="region of interest" description="Disordered" evidence="13">
    <location>
        <begin position="385"/>
        <end position="497"/>
    </location>
</feature>
<evidence type="ECO:0000256" key="4">
    <source>
        <dbReference type="ARBA" id="ARBA00012483"/>
    </source>
</evidence>
<dbReference type="AlphaFoldDB" id="A0AAF0YAT6"/>
<feature type="compositionally biased region" description="Basic and acidic residues" evidence="13">
    <location>
        <begin position="435"/>
        <end position="449"/>
    </location>
</feature>
<keyword evidence="6" id="KW-0597">Phosphoprotein</keyword>
<dbReference type="GO" id="GO:0016567">
    <property type="term" value="P:protein ubiquitination"/>
    <property type="evidence" value="ECO:0007669"/>
    <property type="project" value="TreeGrafter"/>
</dbReference>
<dbReference type="SMART" id="SM00355">
    <property type="entry name" value="ZnF_C2H2"/>
    <property type="match status" value="4"/>
</dbReference>
<dbReference type="InterPro" id="IPR017907">
    <property type="entry name" value="Znf_RING_CS"/>
</dbReference>
<dbReference type="EMBL" id="CP086718">
    <property type="protein sequence ID" value="WOO83215.1"/>
    <property type="molecule type" value="Genomic_DNA"/>
</dbReference>
<evidence type="ECO:0000313" key="16">
    <source>
        <dbReference type="Proteomes" id="UP000827549"/>
    </source>
</evidence>
<evidence type="ECO:0000256" key="9">
    <source>
        <dbReference type="ARBA" id="ARBA00022771"/>
    </source>
</evidence>
<evidence type="ECO:0000256" key="2">
    <source>
        <dbReference type="ARBA" id="ARBA00004496"/>
    </source>
</evidence>
<feature type="compositionally biased region" description="Basic and acidic residues" evidence="13">
    <location>
        <begin position="141"/>
        <end position="152"/>
    </location>
</feature>
<feature type="compositionally biased region" description="Polar residues" evidence="13">
    <location>
        <begin position="710"/>
        <end position="720"/>
    </location>
</feature>
<feature type="domain" description="RING-type" evidence="14">
    <location>
        <begin position="70"/>
        <end position="110"/>
    </location>
</feature>
<keyword evidence="7" id="KW-0808">Transferase</keyword>
<feature type="region of interest" description="Disordered" evidence="13">
    <location>
        <begin position="640"/>
        <end position="826"/>
    </location>
</feature>
<evidence type="ECO:0000313" key="15">
    <source>
        <dbReference type="EMBL" id="WOO83215.1"/>
    </source>
</evidence>
<comment type="pathway">
    <text evidence="3">Protein modification; protein ubiquitination.</text>
</comment>
<comment type="catalytic activity">
    <reaction evidence="1">
        <text>S-ubiquitinyl-[E2 ubiquitin-conjugating enzyme]-L-cysteine + [acceptor protein]-L-lysine = [E2 ubiquitin-conjugating enzyme]-L-cysteine + N(6)-ubiquitinyl-[acceptor protein]-L-lysine.</text>
        <dbReference type="EC" id="2.3.2.27"/>
    </reaction>
</comment>
<dbReference type="GO" id="GO:0005737">
    <property type="term" value="C:cytoplasm"/>
    <property type="evidence" value="ECO:0007669"/>
    <property type="project" value="UniProtKB-SubCell"/>
</dbReference>
<dbReference type="EC" id="2.3.2.27" evidence="4"/>
<dbReference type="GO" id="GO:0061630">
    <property type="term" value="F:ubiquitin protein ligase activity"/>
    <property type="evidence" value="ECO:0007669"/>
    <property type="project" value="UniProtKB-EC"/>
</dbReference>
<dbReference type="GeneID" id="87809914"/>
<dbReference type="Pfam" id="PF25447">
    <property type="entry name" value="RING_ZNF598"/>
    <property type="match status" value="1"/>
</dbReference>
<dbReference type="InterPro" id="IPR056437">
    <property type="entry name" value="Znf-C2H2_ZNF598/HEL2"/>
</dbReference>
<feature type="region of interest" description="Disordered" evidence="13">
    <location>
        <begin position="1"/>
        <end position="23"/>
    </location>
</feature>
<evidence type="ECO:0000256" key="6">
    <source>
        <dbReference type="ARBA" id="ARBA00022553"/>
    </source>
</evidence>
<evidence type="ECO:0000256" key="5">
    <source>
        <dbReference type="ARBA" id="ARBA00022490"/>
    </source>
</evidence>
<dbReference type="SUPFAM" id="SSF57850">
    <property type="entry name" value="RING/U-box"/>
    <property type="match status" value="1"/>
</dbReference>
<dbReference type="InterPro" id="IPR041888">
    <property type="entry name" value="RING-HC_ZNF598/HEL2"/>
</dbReference>
<dbReference type="PROSITE" id="PS50089">
    <property type="entry name" value="ZF_RING_2"/>
    <property type="match status" value="1"/>
</dbReference>
<accession>A0AAF0YAT6</accession>